<evidence type="ECO:0000256" key="1">
    <source>
        <dbReference type="SAM" id="MobiDB-lite"/>
    </source>
</evidence>
<dbReference type="PANTHER" id="PTHR18895:SF74">
    <property type="entry name" value="MTRF1L RELEASE FACTOR GLUTAMINE METHYLTRANSFERASE"/>
    <property type="match status" value="1"/>
</dbReference>
<evidence type="ECO:0000313" key="3">
    <source>
        <dbReference type="Proteomes" id="UP000800040"/>
    </source>
</evidence>
<feature type="compositionally biased region" description="Pro residues" evidence="1">
    <location>
        <begin position="265"/>
        <end position="274"/>
    </location>
</feature>
<dbReference type="GO" id="GO:0005739">
    <property type="term" value="C:mitochondrion"/>
    <property type="evidence" value="ECO:0007669"/>
    <property type="project" value="TreeGrafter"/>
</dbReference>
<name>A0A6A5KI88_9PLEO</name>
<proteinExistence type="predicted"/>
<dbReference type="Gene3D" id="3.40.50.150">
    <property type="entry name" value="Vaccinia Virus protein VP39"/>
    <property type="match status" value="1"/>
</dbReference>
<feature type="region of interest" description="Disordered" evidence="1">
    <location>
        <begin position="473"/>
        <end position="545"/>
    </location>
</feature>
<keyword evidence="2" id="KW-0808">Transferase</keyword>
<dbReference type="InterPro" id="IPR050320">
    <property type="entry name" value="N5-glutamine_MTase"/>
</dbReference>
<dbReference type="Proteomes" id="UP000800040">
    <property type="component" value="Unassembled WGS sequence"/>
</dbReference>
<dbReference type="AlphaFoldDB" id="A0A6A5KI88"/>
<dbReference type="PROSITE" id="PS00092">
    <property type="entry name" value="N6_MTASE"/>
    <property type="match status" value="1"/>
</dbReference>
<protein>
    <submittedName>
        <fullName evidence="2">S-adenosyl-L-methionine-dependent methyltransferase</fullName>
    </submittedName>
</protein>
<gene>
    <name evidence="2" type="ORF">BDW02DRAFT_523709</name>
</gene>
<dbReference type="GO" id="GO:0008168">
    <property type="term" value="F:methyltransferase activity"/>
    <property type="evidence" value="ECO:0007669"/>
    <property type="project" value="UniProtKB-KW"/>
</dbReference>
<dbReference type="CDD" id="cd02440">
    <property type="entry name" value="AdoMet_MTases"/>
    <property type="match status" value="1"/>
</dbReference>
<keyword evidence="3" id="KW-1185">Reference proteome</keyword>
<dbReference type="OrthoDB" id="269872at2759"/>
<dbReference type="InterPro" id="IPR002052">
    <property type="entry name" value="DNA_methylase_N6_adenine_CS"/>
</dbReference>
<dbReference type="GO" id="GO:0003676">
    <property type="term" value="F:nucleic acid binding"/>
    <property type="evidence" value="ECO:0007669"/>
    <property type="project" value="InterPro"/>
</dbReference>
<dbReference type="Gene3D" id="1.10.8.10">
    <property type="entry name" value="DNA helicase RuvA subunit, C-terminal domain"/>
    <property type="match status" value="1"/>
</dbReference>
<dbReference type="EMBL" id="ML975290">
    <property type="protein sequence ID" value="KAF1835236.1"/>
    <property type="molecule type" value="Genomic_DNA"/>
</dbReference>
<dbReference type="GO" id="GO:0032259">
    <property type="term" value="P:methylation"/>
    <property type="evidence" value="ECO:0007669"/>
    <property type="project" value="UniProtKB-KW"/>
</dbReference>
<feature type="compositionally biased region" description="Polar residues" evidence="1">
    <location>
        <begin position="415"/>
        <end position="424"/>
    </location>
</feature>
<feature type="region of interest" description="Disordered" evidence="1">
    <location>
        <begin position="262"/>
        <end position="291"/>
    </location>
</feature>
<dbReference type="PANTHER" id="PTHR18895">
    <property type="entry name" value="HEMK METHYLTRANSFERASE"/>
    <property type="match status" value="1"/>
</dbReference>
<feature type="compositionally biased region" description="Low complexity" evidence="1">
    <location>
        <begin position="344"/>
        <end position="364"/>
    </location>
</feature>
<feature type="region of interest" description="Disordered" evidence="1">
    <location>
        <begin position="342"/>
        <end position="376"/>
    </location>
</feature>
<keyword evidence="2" id="KW-0489">Methyltransferase</keyword>
<dbReference type="SUPFAM" id="SSF53335">
    <property type="entry name" value="S-adenosyl-L-methionine-dependent methyltransferases"/>
    <property type="match status" value="1"/>
</dbReference>
<dbReference type="InterPro" id="IPR029063">
    <property type="entry name" value="SAM-dependent_MTases_sf"/>
</dbReference>
<sequence length="545" mass="60376">MPRIPTSLVRTARAIDPLLPALLAPCRDLQTAQNELRWLREHVEKVAKTRRANRGDRLAKGALLRRMVKERATGKPLQYLLKSEYFADLEIVCRPGVLIPRADTAASITHLARLLKDAPNLPRELRVLDLCTGTGCIPLLLQHELSALSTQKDVSLRALGVDISKKALDLARYNLQRRRQSTNSSGKHPMKKGEEIDFIRADILINPFADQIEGQPMSLEVALDHACQPHFWDILIANPPYISPAEYWNTTTRSVRGFEPKLALVPPPPPPPLPKQYRQAESQKQTTDTQQGDRFYPRLLEIAQDVEAKIVLLEVADVQQAQRVAQLARRLCVFDGVEIWGQQPDVPATTPATPTPTDADADTTLNPSTTEPTIPILGQGHARSLLCWRGPGTSWLNKEVPTTSPPGHHHPSPSLVHQNHASPSSPEPTPIAPTRDLQPRFDMHAWDKYAQKPLWQWTVNWTDGMVRVRKAGRGERKEVDGDCDGDGGKIDGKMGGKTEGKTGGKTEWKTEGKTEGKTGRKSEEKTGGKTEGKTGGKTAKKTDKP</sequence>
<feature type="compositionally biased region" description="Polar residues" evidence="1">
    <location>
        <begin position="279"/>
        <end position="291"/>
    </location>
</feature>
<evidence type="ECO:0000313" key="2">
    <source>
        <dbReference type="EMBL" id="KAF1835236.1"/>
    </source>
</evidence>
<reference evidence="2" key="1">
    <citation type="submission" date="2020-01" db="EMBL/GenBank/DDBJ databases">
        <authorList>
            <consortium name="DOE Joint Genome Institute"/>
            <person name="Haridas S."/>
            <person name="Albert R."/>
            <person name="Binder M."/>
            <person name="Bloem J."/>
            <person name="Labutti K."/>
            <person name="Salamov A."/>
            <person name="Andreopoulos B."/>
            <person name="Baker S.E."/>
            <person name="Barry K."/>
            <person name="Bills G."/>
            <person name="Bluhm B.H."/>
            <person name="Cannon C."/>
            <person name="Castanera R."/>
            <person name="Culley D.E."/>
            <person name="Daum C."/>
            <person name="Ezra D."/>
            <person name="Gonzalez J.B."/>
            <person name="Henrissat B."/>
            <person name="Kuo A."/>
            <person name="Liang C."/>
            <person name="Lipzen A."/>
            <person name="Lutzoni F."/>
            <person name="Magnuson J."/>
            <person name="Mondo S."/>
            <person name="Nolan M."/>
            <person name="Ohm R."/>
            <person name="Pangilinan J."/>
            <person name="Park H.-J."/>
            <person name="Ramirez L."/>
            <person name="Alfaro M."/>
            <person name="Sun H."/>
            <person name="Tritt A."/>
            <person name="Yoshinaga Y."/>
            <person name="Zwiers L.-H."/>
            <person name="Turgeon B.G."/>
            <person name="Goodwin S.B."/>
            <person name="Spatafora J.W."/>
            <person name="Crous P.W."/>
            <person name="Grigoriev I.V."/>
        </authorList>
    </citation>
    <scope>NUCLEOTIDE SEQUENCE</scope>
    <source>
        <strain evidence="2">P77</strain>
    </source>
</reference>
<feature type="region of interest" description="Disordered" evidence="1">
    <location>
        <begin position="397"/>
        <end position="436"/>
    </location>
</feature>
<accession>A0A6A5KI88</accession>
<organism evidence="2 3">
    <name type="scientific">Decorospora gaudefroyi</name>
    <dbReference type="NCBI Taxonomy" id="184978"/>
    <lineage>
        <taxon>Eukaryota</taxon>
        <taxon>Fungi</taxon>
        <taxon>Dikarya</taxon>
        <taxon>Ascomycota</taxon>
        <taxon>Pezizomycotina</taxon>
        <taxon>Dothideomycetes</taxon>
        <taxon>Pleosporomycetidae</taxon>
        <taxon>Pleosporales</taxon>
        <taxon>Pleosporineae</taxon>
        <taxon>Pleosporaceae</taxon>
        <taxon>Decorospora</taxon>
    </lineage>
</organism>